<dbReference type="PROSITE" id="PS00175">
    <property type="entry name" value="PG_MUTASE"/>
    <property type="match status" value="1"/>
</dbReference>
<name>A0ABT5MPQ5_9PAST</name>
<dbReference type="NCBIfam" id="TIGR00249">
    <property type="entry name" value="sixA"/>
    <property type="match status" value="1"/>
</dbReference>
<dbReference type="InterPro" id="IPR013078">
    <property type="entry name" value="His_Pase_superF_clade-1"/>
</dbReference>
<keyword evidence="2" id="KW-1185">Reference proteome</keyword>
<sequence>MNIWIMRHGEASFNAPNDAARNLTANGAENVKSQGKWLGEHLISQKIQLDKIIVSPYLRAQQTLEHLMLGMQAVNFPQYFANITETWEEITPDGNPYTVENYLEFLSDEGAKNILIISHLPLVFDLTQLLTAHKGNVQFPTSTIVEINWVGKIGEVTQLKHA</sequence>
<proteinExistence type="predicted"/>
<dbReference type="Proteomes" id="UP001221909">
    <property type="component" value="Unassembled WGS sequence"/>
</dbReference>
<dbReference type="Gene3D" id="3.40.50.1240">
    <property type="entry name" value="Phosphoglycerate mutase-like"/>
    <property type="match status" value="1"/>
</dbReference>
<gene>
    <name evidence="1" type="primary">sixA</name>
    <name evidence="1" type="ORF">PTQ27_05745</name>
</gene>
<protein>
    <submittedName>
        <fullName evidence="1">Phosphohistidine phosphatase SixA</fullName>
    </submittedName>
</protein>
<dbReference type="SUPFAM" id="SSF53254">
    <property type="entry name" value="Phosphoglycerate mutase-like"/>
    <property type="match status" value="1"/>
</dbReference>
<evidence type="ECO:0000313" key="1">
    <source>
        <dbReference type="EMBL" id="MDD0823967.1"/>
    </source>
</evidence>
<comment type="caution">
    <text evidence="1">The sequence shown here is derived from an EMBL/GenBank/DDBJ whole genome shotgun (WGS) entry which is preliminary data.</text>
</comment>
<dbReference type="Pfam" id="PF00300">
    <property type="entry name" value="His_Phos_1"/>
    <property type="match status" value="1"/>
</dbReference>
<dbReference type="InterPro" id="IPR029033">
    <property type="entry name" value="His_PPase_superfam"/>
</dbReference>
<accession>A0ABT5MPQ5</accession>
<dbReference type="InterPro" id="IPR001345">
    <property type="entry name" value="PG/BPGM_mutase_AS"/>
</dbReference>
<organism evidence="1 2">
    <name type="scientific">Mannheimia cairinae</name>
    <dbReference type="NCBI Taxonomy" id="3025936"/>
    <lineage>
        <taxon>Bacteria</taxon>
        <taxon>Pseudomonadati</taxon>
        <taxon>Pseudomonadota</taxon>
        <taxon>Gammaproteobacteria</taxon>
        <taxon>Pasteurellales</taxon>
        <taxon>Pasteurellaceae</taxon>
        <taxon>Mannheimia</taxon>
    </lineage>
</organism>
<dbReference type="SMART" id="SM00855">
    <property type="entry name" value="PGAM"/>
    <property type="match status" value="1"/>
</dbReference>
<dbReference type="RefSeq" id="WP_273747824.1">
    <property type="nucleotide sequence ID" value="NZ_JAQSJE010000004.1"/>
</dbReference>
<evidence type="ECO:0000313" key="2">
    <source>
        <dbReference type="Proteomes" id="UP001221909"/>
    </source>
</evidence>
<dbReference type="CDD" id="cd07067">
    <property type="entry name" value="HP_PGM_like"/>
    <property type="match status" value="1"/>
</dbReference>
<dbReference type="InterPro" id="IPR004449">
    <property type="entry name" value="SixA"/>
</dbReference>
<dbReference type="EMBL" id="JAQSJE010000004">
    <property type="protein sequence ID" value="MDD0823967.1"/>
    <property type="molecule type" value="Genomic_DNA"/>
</dbReference>
<reference evidence="1 2" key="1">
    <citation type="submission" date="2023-02" db="EMBL/GenBank/DDBJ databases">
        <title>Mannheimia cairiniae sp. nov., a novel species of Mannheimia obtained from moscovy ducks (Cairina moschata) and reclassification of Mannheimia ovis as heterotypic synonym of Mannheimia pernigra.</title>
        <authorList>
            <person name="Christensen H."/>
        </authorList>
    </citation>
    <scope>NUCLEOTIDE SEQUENCE [LARGE SCALE GENOMIC DNA]</scope>
    <source>
        <strain evidence="1 2">AT1</strain>
    </source>
</reference>